<protein>
    <submittedName>
        <fullName evidence="1">Uncharacterized protein</fullName>
    </submittedName>
</protein>
<reference evidence="1 3" key="1">
    <citation type="submission" date="2017-04" db="EMBL/GenBank/DDBJ databases">
        <title>Characterization, genome and methylation analysis of a phthalic acid esters degrading strain Sphingobium yanoikuyae SHJ.</title>
        <authorList>
            <person name="Feng L."/>
        </authorList>
    </citation>
    <scope>NUCLEOTIDE SEQUENCE [LARGE SCALE GENOMIC DNA]</scope>
    <source>
        <strain evidence="1 3">SHJ</strain>
    </source>
</reference>
<reference evidence="2" key="2">
    <citation type="submission" date="2022-09" db="EMBL/GenBank/DDBJ databases">
        <title>Intensive care unit water sources are persistently colonized with multi-drug resistant bacteria and are the site of extensive horizontal gene transfer of antibiotic resistance genes.</title>
        <authorList>
            <person name="Diorio-Toth L."/>
        </authorList>
    </citation>
    <scope>NUCLEOTIDE SEQUENCE</scope>
    <source>
        <strain evidence="2">GD03659</strain>
    </source>
</reference>
<evidence type="ECO:0000313" key="2">
    <source>
        <dbReference type="EMBL" id="MDH2132766.1"/>
    </source>
</evidence>
<evidence type="ECO:0000313" key="3">
    <source>
        <dbReference type="Proteomes" id="UP000037029"/>
    </source>
</evidence>
<dbReference type="PROSITE" id="PS51257">
    <property type="entry name" value="PROKAR_LIPOPROTEIN"/>
    <property type="match status" value="1"/>
</dbReference>
<proteinExistence type="predicted"/>
<gene>
    <name evidence="1" type="ORF">BV87_01830</name>
    <name evidence="2" type="ORF">N5J77_16690</name>
</gene>
<accession>A0A0J9CUS2</accession>
<dbReference type="EMBL" id="CP020925">
    <property type="protein sequence ID" value="ATP17249.1"/>
    <property type="molecule type" value="Genomic_DNA"/>
</dbReference>
<dbReference type="EMBL" id="JAOCKX010000024">
    <property type="protein sequence ID" value="MDH2132766.1"/>
    <property type="molecule type" value="Genomic_DNA"/>
</dbReference>
<dbReference type="RefSeq" id="WP_037490795.1">
    <property type="nucleotide sequence ID" value="NZ_CP020925.1"/>
</dbReference>
<sequence length="174" mass="18866">MVAKHIADKFRLRHYFVETMIDQAVIPLQVSAACATRLALHQPVQGFSTLSVDLSLPAVGGRLRLTRWPQAIADFIQISLLTVKSIQRGGKDCANLLDAPPAFQSEATRLKAGGARPYPAPAGTVLAPPVARSNIIQRALEPALPAFRRKSYQYVPIQGAPRSLITDENCRAAS</sequence>
<name>A0A0J9CUS2_SPHYA</name>
<evidence type="ECO:0000313" key="1">
    <source>
        <dbReference type="EMBL" id="ATP17249.1"/>
    </source>
</evidence>
<dbReference type="Proteomes" id="UP000037029">
    <property type="component" value="Chromosome"/>
</dbReference>
<dbReference type="AlphaFoldDB" id="A0A0J9CUS2"/>
<dbReference type="Proteomes" id="UP001162318">
    <property type="component" value="Unassembled WGS sequence"/>
</dbReference>
<organism evidence="1 3">
    <name type="scientific">Sphingobium yanoikuyae</name>
    <name type="common">Sphingomonas yanoikuyae</name>
    <dbReference type="NCBI Taxonomy" id="13690"/>
    <lineage>
        <taxon>Bacteria</taxon>
        <taxon>Pseudomonadati</taxon>
        <taxon>Pseudomonadota</taxon>
        <taxon>Alphaproteobacteria</taxon>
        <taxon>Sphingomonadales</taxon>
        <taxon>Sphingomonadaceae</taxon>
        <taxon>Sphingobium</taxon>
    </lineage>
</organism>